<feature type="transmembrane region" description="Helical" evidence="11">
    <location>
        <begin position="57"/>
        <end position="84"/>
    </location>
</feature>
<evidence type="ECO:0000256" key="5">
    <source>
        <dbReference type="ARBA" id="ARBA00022692"/>
    </source>
</evidence>
<evidence type="ECO:0000256" key="1">
    <source>
        <dbReference type="ARBA" id="ARBA00004141"/>
    </source>
</evidence>
<dbReference type="NCBIfam" id="TIGR00879">
    <property type="entry name" value="SP"/>
    <property type="match status" value="1"/>
</dbReference>
<gene>
    <name evidence="13" type="ORF">N7532_003100</name>
</gene>
<dbReference type="InterPro" id="IPR020846">
    <property type="entry name" value="MFS_dom"/>
</dbReference>
<feature type="region of interest" description="Disordered" evidence="10">
    <location>
        <begin position="1"/>
        <end position="26"/>
    </location>
</feature>
<dbReference type="GO" id="GO:0016020">
    <property type="term" value="C:membrane"/>
    <property type="evidence" value="ECO:0007669"/>
    <property type="project" value="UniProtKB-SubCell"/>
</dbReference>
<keyword evidence="5 11" id="KW-0812">Transmembrane</keyword>
<feature type="transmembrane region" description="Helical" evidence="11">
    <location>
        <begin position="483"/>
        <end position="499"/>
    </location>
</feature>
<feature type="transmembrane region" description="Helical" evidence="11">
    <location>
        <begin position="104"/>
        <end position="125"/>
    </location>
</feature>
<dbReference type="InterPro" id="IPR036259">
    <property type="entry name" value="MFS_trans_sf"/>
</dbReference>
<dbReference type="PROSITE" id="PS50850">
    <property type="entry name" value="MFS"/>
    <property type="match status" value="1"/>
</dbReference>
<dbReference type="InterPro" id="IPR005829">
    <property type="entry name" value="Sugar_transporter_CS"/>
</dbReference>
<accession>A0A9W9KE67</accession>
<evidence type="ECO:0000256" key="6">
    <source>
        <dbReference type="ARBA" id="ARBA00022989"/>
    </source>
</evidence>
<dbReference type="InterPro" id="IPR050360">
    <property type="entry name" value="MFS_Sugar_Transporters"/>
</dbReference>
<sequence length="544" mass="60254">MSAPAPGTLSSESGDEKNEESAHDEPRFALSKEHIKAATQREQEMSIATAFRLYPKAIIWSILLSTALIMEGYDIILISSFFAFDPWVTQFGKLQSDGKHSLSAAWQSGLSNAATVGELIGLVLNGFAAERFGYRKTMIGALGLITAFIFIPFFATNVKVLLAGEVLMGIPLGVFQALPVSYASEVCPVALRGYLATYINVCWVMGELLASGVLRALLRRTDQWSYRIPYALQWMWPVPLIVGIAFAPESPWWQIRHGHTNEAKASLRSLTARNVKDAVDIDATVEVMMHTNRIEVEASKGATYADCFRAHNLRRTEIACLTSICGCISGFVLMSFSAYFFEQAGMDPSNAFDITMAQYAIGIVGILLAWLLMIRAGRRHLYVSGLFLQFWVLLGVGITGTVGPDNHAAPWGSAALLILFSLIYQSTVGPTLYAIISEISSVRLRAKTVSLSWNVYNIAKIVCYVLVPYMMNPTAWNWKAKSGFFWAGVCLLCFIWSFFRLPETKGRTYAEIDILFEQRVSARKFATTSVDLFSREPHAELLAS</sequence>
<keyword evidence="14" id="KW-1185">Reference proteome</keyword>
<reference evidence="13" key="2">
    <citation type="journal article" date="2023" name="IMA Fungus">
        <title>Comparative genomic study of the Penicillium genus elucidates a diverse pangenome and 15 lateral gene transfer events.</title>
        <authorList>
            <person name="Petersen C."/>
            <person name="Sorensen T."/>
            <person name="Nielsen M.R."/>
            <person name="Sondergaard T.E."/>
            <person name="Sorensen J.L."/>
            <person name="Fitzpatrick D.A."/>
            <person name="Frisvad J.C."/>
            <person name="Nielsen K.L."/>
        </authorList>
    </citation>
    <scope>NUCLEOTIDE SEQUENCE</scope>
    <source>
        <strain evidence="13">IBT 30761</strain>
    </source>
</reference>
<evidence type="ECO:0000256" key="4">
    <source>
        <dbReference type="ARBA" id="ARBA00022597"/>
    </source>
</evidence>
<evidence type="ECO:0000256" key="9">
    <source>
        <dbReference type="RuleBase" id="RU003346"/>
    </source>
</evidence>
<dbReference type="PROSITE" id="PS00217">
    <property type="entry name" value="SUGAR_TRANSPORT_2"/>
    <property type="match status" value="1"/>
</dbReference>
<feature type="transmembrane region" description="Helical" evidence="11">
    <location>
        <begin position="448"/>
        <end position="471"/>
    </location>
</feature>
<dbReference type="AlphaFoldDB" id="A0A9W9KE67"/>
<keyword evidence="6 11" id="KW-1133">Transmembrane helix</keyword>
<feature type="transmembrane region" description="Helical" evidence="11">
    <location>
        <begin position="318"/>
        <end position="341"/>
    </location>
</feature>
<feature type="transmembrane region" description="Helical" evidence="11">
    <location>
        <begin position="195"/>
        <end position="218"/>
    </location>
</feature>
<keyword evidence="3 9" id="KW-0813">Transport</keyword>
<organism evidence="13 14">
    <name type="scientific">Penicillium argentinense</name>
    <dbReference type="NCBI Taxonomy" id="1131581"/>
    <lineage>
        <taxon>Eukaryota</taxon>
        <taxon>Fungi</taxon>
        <taxon>Dikarya</taxon>
        <taxon>Ascomycota</taxon>
        <taxon>Pezizomycotina</taxon>
        <taxon>Eurotiomycetes</taxon>
        <taxon>Eurotiomycetidae</taxon>
        <taxon>Eurotiales</taxon>
        <taxon>Aspergillaceae</taxon>
        <taxon>Penicillium</taxon>
    </lineage>
</organism>
<keyword evidence="7 11" id="KW-0472">Membrane</keyword>
<feature type="transmembrane region" description="Helical" evidence="11">
    <location>
        <begin position="356"/>
        <end position="374"/>
    </location>
</feature>
<feature type="domain" description="Major facilitator superfamily (MFS) profile" evidence="12">
    <location>
        <begin position="60"/>
        <end position="505"/>
    </location>
</feature>
<dbReference type="PANTHER" id="PTHR48022">
    <property type="entry name" value="PLASTIDIC GLUCOSE TRANSPORTER 4"/>
    <property type="match status" value="1"/>
</dbReference>
<evidence type="ECO:0000256" key="8">
    <source>
        <dbReference type="ARBA" id="ARBA00026248"/>
    </source>
</evidence>
<dbReference type="GO" id="GO:0005351">
    <property type="term" value="F:carbohydrate:proton symporter activity"/>
    <property type="evidence" value="ECO:0007669"/>
    <property type="project" value="TreeGrafter"/>
</dbReference>
<comment type="subcellular location">
    <subcellularLocation>
        <location evidence="1">Membrane</location>
        <topology evidence="1">Multi-pass membrane protein</topology>
    </subcellularLocation>
</comment>
<evidence type="ECO:0000256" key="10">
    <source>
        <dbReference type="SAM" id="MobiDB-lite"/>
    </source>
</evidence>
<keyword evidence="4" id="KW-0762">Sugar transport</keyword>
<dbReference type="GeneID" id="81354573"/>
<dbReference type="SUPFAM" id="SSF103473">
    <property type="entry name" value="MFS general substrate transporter"/>
    <property type="match status" value="1"/>
</dbReference>
<evidence type="ECO:0000256" key="2">
    <source>
        <dbReference type="ARBA" id="ARBA00010992"/>
    </source>
</evidence>
<evidence type="ECO:0000313" key="14">
    <source>
        <dbReference type="Proteomes" id="UP001149074"/>
    </source>
</evidence>
<dbReference type="InterPro" id="IPR003663">
    <property type="entry name" value="Sugar/inositol_transpt"/>
</dbReference>
<evidence type="ECO:0000313" key="13">
    <source>
        <dbReference type="EMBL" id="KAJ5102571.1"/>
    </source>
</evidence>
<proteinExistence type="inferred from homology"/>
<dbReference type="Gene3D" id="1.20.1250.20">
    <property type="entry name" value="MFS general substrate transporter like domains"/>
    <property type="match status" value="1"/>
</dbReference>
<dbReference type="InterPro" id="IPR005828">
    <property type="entry name" value="MFS_sugar_transport-like"/>
</dbReference>
<reference evidence="13" key="1">
    <citation type="submission" date="2022-11" db="EMBL/GenBank/DDBJ databases">
        <authorList>
            <person name="Petersen C."/>
        </authorList>
    </citation>
    <scope>NUCLEOTIDE SEQUENCE</scope>
    <source>
        <strain evidence="13">IBT 30761</strain>
    </source>
</reference>
<feature type="transmembrane region" description="Helical" evidence="11">
    <location>
        <begin position="414"/>
        <end position="436"/>
    </location>
</feature>
<dbReference type="FunFam" id="1.20.1250.20:FF:000254">
    <property type="entry name" value="MAL31p Maltose permease"/>
    <property type="match status" value="1"/>
</dbReference>
<dbReference type="RefSeq" id="XP_056475951.1">
    <property type="nucleotide sequence ID" value="XM_056615594.1"/>
</dbReference>
<feature type="compositionally biased region" description="Basic and acidic residues" evidence="10">
    <location>
        <begin position="14"/>
        <end position="26"/>
    </location>
</feature>
<name>A0A9W9KE67_9EURO</name>
<dbReference type="PANTHER" id="PTHR48022:SF5">
    <property type="entry name" value="ALPHA-GLUCOSIDES PERMEASE MPH2-RELATED"/>
    <property type="match status" value="1"/>
</dbReference>
<feature type="transmembrane region" description="Helical" evidence="11">
    <location>
        <begin position="137"/>
        <end position="155"/>
    </location>
</feature>
<comment type="caution">
    <text evidence="13">The sequence shown here is derived from an EMBL/GenBank/DDBJ whole genome shotgun (WGS) entry which is preliminary data.</text>
</comment>
<protein>
    <submittedName>
        <fullName evidence="13">Major facilitator superfamily domain general substrate transporter</fullName>
    </submittedName>
</protein>
<dbReference type="EMBL" id="JAPQKI010000004">
    <property type="protein sequence ID" value="KAJ5102571.1"/>
    <property type="molecule type" value="Genomic_DNA"/>
</dbReference>
<evidence type="ECO:0000259" key="12">
    <source>
        <dbReference type="PROSITE" id="PS50850"/>
    </source>
</evidence>
<keyword evidence="8" id="KW-0462">Maltose metabolism</keyword>
<evidence type="ECO:0000256" key="7">
    <source>
        <dbReference type="ARBA" id="ARBA00023136"/>
    </source>
</evidence>
<feature type="transmembrane region" description="Helical" evidence="11">
    <location>
        <begin position="381"/>
        <end position="402"/>
    </location>
</feature>
<dbReference type="GO" id="GO:0000023">
    <property type="term" value="P:maltose metabolic process"/>
    <property type="evidence" value="ECO:0007669"/>
    <property type="project" value="UniProtKB-KW"/>
</dbReference>
<comment type="similarity">
    <text evidence="2 9">Belongs to the major facilitator superfamily. Sugar transporter (TC 2.A.1.1) family.</text>
</comment>
<evidence type="ECO:0000256" key="11">
    <source>
        <dbReference type="SAM" id="Phobius"/>
    </source>
</evidence>
<dbReference type="Proteomes" id="UP001149074">
    <property type="component" value="Unassembled WGS sequence"/>
</dbReference>
<evidence type="ECO:0000256" key="3">
    <source>
        <dbReference type="ARBA" id="ARBA00022448"/>
    </source>
</evidence>
<dbReference type="Pfam" id="PF00083">
    <property type="entry name" value="Sugar_tr"/>
    <property type="match status" value="1"/>
</dbReference>
<dbReference type="OrthoDB" id="6612291at2759"/>